<dbReference type="AlphaFoldDB" id="A0A3P3ZBD8"/>
<comment type="catalytic activity">
    <reaction evidence="9">
        <text>L-seryl-[protein] + ATP = O-phospho-L-seryl-[protein] + ADP + H(+)</text>
        <dbReference type="Rhea" id="RHEA:17989"/>
        <dbReference type="Rhea" id="RHEA-COMP:9863"/>
        <dbReference type="Rhea" id="RHEA-COMP:11604"/>
        <dbReference type="ChEBI" id="CHEBI:15378"/>
        <dbReference type="ChEBI" id="CHEBI:29999"/>
        <dbReference type="ChEBI" id="CHEBI:30616"/>
        <dbReference type="ChEBI" id="CHEBI:83421"/>
        <dbReference type="ChEBI" id="CHEBI:456216"/>
        <dbReference type="EC" id="2.7.11.1"/>
    </reaction>
</comment>
<dbReference type="PROSITE" id="PS00107">
    <property type="entry name" value="PROTEIN_KINASE_ATP"/>
    <property type="match status" value="1"/>
</dbReference>
<evidence type="ECO:0000256" key="2">
    <source>
        <dbReference type="ARBA" id="ARBA00012513"/>
    </source>
</evidence>
<keyword evidence="5 10" id="KW-0547">Nucleotide-binding</keyword>
<evidence type="ECO:0000256" key="1">
    <source>
        <dbReference type="ARBA" id="ARBA00010886"/>
    </source>
</evidence>
<name>A0A3P3ZBD8_LEIBR</name>
<evidence type="ECO:0000313" key="12">
    <source>
        <dbReference type="EMBL" id="SYZ67517.1"/>
    </source>
</evidence>
<dbReference type="PANTHER" id="PTHR43671">
    <property type="entry name" value="SERINE/THREONINE-PROTEIN KINASE NEK"/>
    <property type="match status" value="1"/>
</dbReference>
<dbReference type="Proteomes" id="UP000319462">
    <property type="component" value="Chromosome 28"/>
</dbReference>
<dbReference type="PROSITE" id="PS50011">
    <property type="entry name" value="PROTEIN_KINASE_DOM"/>
    <property type="match status" value="1"/>
</dbReference>
<dbReference type="Pfam" id="PF00069">
    <property type="entry name" value="Pkinase"/>
    <property type="match status" value="1"/>
</dbReference>
<dbReference type="Gene3D" id="1.10.510.10">
    <property type="entry name" value="Transferase(Phosphotransferase) domain 1"/>
    <property type="match status" value="1"/>
</dbReference>
<keyword evidence="3" id="KW-0723">Serine/threonine-protein kinase</keyword>
<comment type="similarity">
    <text evidence="1">Belongs to the protein kinase superfamily. NEK Ser/Thr protein kinase family. NIMA subfamily.</text>
</comment>
<evidence type="ECO:0000256" key="4">
    <source>
        <dbReference type="ARBA" id="ARBA00022679"/>
    </source>
</evidence>
<evidence type="ECO:0000256" key="5">
    <source>
        <dbReference type="ARBA" id="ARBA00022741"/>
    </source>
</evidence>
<evidence type="ECO:0000256" key="6">
    <source>
        <dbReference type="ARBA" id="ARBA00022777"/>
    </source>
</evidence>
<keyword evidence="6 12" id="KW-0418">Kinase</keyword>
<comment type="catalytic activity">
    <reaction evidence="8">
        <text>L-threonyl-[protein] + ATP = O-phospho-L-threonyl-[protein] + ADP + H(+)</text>
        <dbReference type="Rhea" id="RHEA:46608"/>
        <dbReference type="Rhea" id="RHEA-COMP:11060"/>
        <dbReference type="Rhea" id="RHEA-COMP:11605"/>
        <dbReference type="ChEBI" id="CHEBI:15378"/>
        <dbReference type="ChEBI" id="CHEBI:30013"/>
        <dbReference type="ChEBI" id="CHEBI:30616"/>
        <dbReference type="ChEBI" id="CHEBI:61977"/>
        <dbReference type="ChEBI" id="CHEBI:456216"/>
        <dbReference type="EC" id="2.7.11.1"/>
    </reaction>
</comment>
<evidence type="ECO:0000256" key="9">
    <source>
        <dbReference type="ARBA" id="ARBA00048679"/>
    </source>
</evidence>
<dbReference type="SMART" id="SM00220">
    <property type="entry name" value="S_TKc"/>
    <property type="match status" value="1"/>
</dbReference>
<dbReference type="GO" id="GO:0004674">
    <property type="term" value="F:protein serine/threonine kinase activity"/>
    <property type="evidence" value="ECO:0007669"/>
    <property type="project" value="UniProtKB-KW"/>
</dbReference>
<keyword evidence="4" id="KW-0808">Transferase</keyword>
<keyword evidence="7 10" id="KW-0067">ATP-binding</keyword>
<reference evidence="12 13" key="1">
    <citation type="submission" date="2018-09" db="EMBL/GenBank/DDBJ databases">
        <authorList>
            <person name="Peiro R."/>
            <person name="Begona"/>
            <person name="Cbmso G."/>
            <person name="Lopez M."/>
            <person name="Gonzalez S."/>
        </authorList>
    </citation>
    <scope>NUCLEOTIDE SEQUENCE [LARGE SCALE GENOMIC DNA]</scope>
</reference>
<accession>A0A3P3ZBD8</accession>
<feature type="domain" description="Protein kinase" evidence="11">
    <location>
        <begin position="45"/>
        <end position="312"/>
    </location>
</feature>
<dbReference type="EMBL" id="LS997627">
    <property type="protein sequence ID" value="SYZ67517.1"/>
    <property type="molecule type" value="Genomic_DNA"/>
</dbReference>
<sequence>MHAPRHPSPQRRLPQTFILPTHVRFGLCLMPAAMEIAADFARRGLHLVGSLGCGAFGDTYLVRDASSVCFVVKRSRFLVKRSGFLEEYLGMMGLCSLNVVTPHDAWIDHESRVCILMDYCDAGDLGDYLKKAYPLPEEEVLSIVAQLLLGLDHIHKKNRVHRDIKPENIFLLSAKAGGGRWPVAKIGDFGSAKRLSYCGARAVSRVGTPLYMAPEIIAGYAYTSKADVWSMGLVVYRLMVDNLPFRATSLEAHTRRVLSLSPPHPSALSGYSRELGDCVMAMLSRNWKRRPSTQALLRCGVFQQTLARHLWIRAPSQASPCLFVRLRVSLLKVYAAPSERAQILRTLEFGDQVYLSLRNNLLQGVWLEVLHPFAGFISDAGNAESLLDFYASDECTVSVGSLSRVLDPSTKHA</sequence>
<evidence type="ECO:0000259" key="11">
    <source>
        <dbReference type="PROSITE" id="PS50011"/>
    </source>
</evidence>
<dbReference type="InterPro" id="IPR000719">
    <property type="entry name" value="Prot_kinase_dom"/>
</dbReference>
<gene>
    <name evidence="12" type="ORF">LBRM2904_28.3290</name>
</gene>
<dbReference type="GO" id="GO:0005524">
    <property type="term" value="F:ATP binding"/>
    <property type="evidence" value="ECO:0007669"/>
    <property type="project" value="UniProtKB-UniRule"/>
</dbReference>
<dbReference type="InterPro" id="IPR017441">
    <property type="entry name" value="Protein_kinase_ATP_BS"/>
</dbReference>
<protein>
    <recommendedName>
        <fullName evidence="2">non-specific serine/threonine protein kinase</fullName>
        <ecNumber evidence="2">2.7.11.1</ecNumber>
    </recommendedName>
</protein>
<evidence type="ECO:0000256" key="10">
    <source>
        <dbReference type="PROSITE-ProRule" id="PRU10141"/>
    </source>
</evidence>
<dbReference type="InterPro" id="IPR011009">
    <property type="entry name" value="Kinase-like_dom_sf"/>
</dbReference>
<dbReference type="EC" id="2.7.11.1" evidence="2"/>
<evidence type="ECO:0000256" key="3">
    <source>
        <dbReference type="ARBA" id="ARBA00022527"/>
    </source>
</evidence>
<organism evidence="12 13">
    <name type="scientific">Leishmania braziliensis MHOM/BR/75/M2904</name>
    <dbReference type="NCBI Taxonomy" id="420245"/>
    <lineage>
        <taxon>Eukaryota</taxon>
        <taxon>Discoba</taxon>
        <taxon>Euglenozoa</taxon>
        <taxon>Kinetoplastea</taxon>
        <taxon>Metakinetoplastina</taxon>
        <taxon>Trypanosomatida</taxon>
        <taxon>Trypanosomatidae</taxon>
        <taxon>Leishmaniinae</taxon>
        <taxon>Leishmania</taxon>
        <taxon>Leishmania braziliensis species complex</taxon>
    </lineage>
</organism>
<feature type="binding site" evidence="10">
    <location>
        <position position="73"/>
    </location>
    <ligand>
        <name>ATP</name>
        <dbReference type="ChEBI" id="CHEBI:30616"/>
    </ligand>
</feature>
<evidence type="ECO:0000313" key="13">
    <source>
        <dbReference type="Proteomes" id="UP000319462"/>
    </source>
</evidence>
<evidence type="ECO:0000256" key="7">
    <source>
        <dbReference type="ARBA" id="ARBA00022840"/>
    </source>
</evidence>
<dbReference type="PANTHER" id="PTHR43671:SF98">
    <property type="entry name" value="SERINE_THREONINE-PROTEIN KINASE NEK11"/>
    <property type="match status" value="1"/>
</dbReference>
<evidence type="ECO:0000256" key="8">
    <source>
        <dbReference type="ARBA" id="ARBA00047899"/>
    </source>
</evidence>
<proteinExistence type="inferred from homology"/>
<dbReference type="SUPFAM" id="SSF56112">
    <property type="entry name" value="Protein kinase-like (PK-like)"/>
    <property type="match status" value="1"/>
</dbReference>
<dbReference type="InterPro" id="IPR050660">
    <property type="entry name" value="NEK_Ser/Thr_kinase"/>
</dbReference>